<dbReference type="EMBL" id="CABVJB010000004">
    <property type="protein sequence ID" value="VVP87386.1"/>
    <property type="molecule type" value="Genomic_DNA"/>
</dbReference>
<evidence type="ECO:0000313" key="11">
    <source>
        <dbReference type="EMBL" id="VVP81760.1"/>
    </source>
</evidence>
<evidence type="ECO:0000313" key="15">
    <source>
        <dbReference type="Proteomes" id="UP000327191"/>
    </source>
</evidence>
<sequence length="374" mass="41284">MSQVDSSAGANDVLVSFRGVQKSYDGENLIVKDLNLDIRKGEFLTLLGPSGSGKTTSLMMLAGFETPTAGEILLAGRAINNVPPHKRDIGMVFQNYALFPHMTVAENLAFPLTVRGMNKSDVSARVKRVLSMVQLDAFAQRYPAQLSGGQQQRVALARALVFEPQLVLMDEPLGALDKQLREHMQMEIKHLHQRLGVTVVYVTHDQGEALTMSDRVAVFHQGEIQQIAPPRTLYEEPKNTFVANFIGENNRLNGRLHSQTGDRCIVELGRGEKVEALAVNVGQTGEPVTLSIRPERVSLNGSSDQCVNRFSGRVEEFIYLGDHVRVRMEVCGKTDFFVKQPIAELDPSLAVGDVVPLGWQVEHVRALDPLLEAH</sequence>
<comment type="catalytic activity">
    <reaction evidence="7">
        <text>ATP + H2O + polyamine-[polyamine-binding protein]Side 1 = ADP + phosphate + polyamineSide 2 + [polyamine-binding protein]Side 1.</text>
        <dbReference type="EC" id="7.6.2.11"/>
    </reaction>
</comment>
<dbReference type="SMART" id="SM00382">
    <property type="entry name" value="AAA"/>
    <property type="match status" value="1"/>
</dbReference>
<feature type="domain" description="ABC transporter" evidence="8">
    <location>
        <begin position="15"/>
        <end position="246"/>
    </location>
</feature>
<dbReference type="PROSITE" id="PS50893">
    <property type="entry name" value="ABC_TRANSPORTER_2"/>
    <property type="match status" value="1"/>
</dbReference>
<dbReference type="InterPro" id="IPR005893">
    <property type="entry name" value="PotA-like"/>
</dbReference>
<reference evidence="9 13" key="1">
    <citation type="submission" date="2015-03" db="EMBL/GenBank/DDBJ databases">
        <title>Comparative genomics of Pseudomonas insights into diversity of traits involved in vanlence and defense.</title>
        <authorList>
            <person name="Qin Y."/>
        </authorList>
    </citation>
    <scope>NUCLEOTIDE SEQUENCE [LARGE SCALE GENOMIC DNA]</scope>
    <source>
        <strain evidence="9 13">C8</strain>
    </source>
</reference>
<keyword evidence="6 7" id="KW-0472">Membrane</keyword>
<evidence type="ECO:0000313" key="12">
    <source>
        <dbReference type="EMBL" id="VVP87386.1"/>
    </source>
</evidence>
<keyword evidence="4 7" id="KW-0067">ATP-binding</keyword>
<dbReference type="Proteomes" id="UP000033588">
    <property type="component" value="Unassembled WGS sequence"/>
</dbReference>
<dbReference type="Proteomes" id="UP000327191">
    <property type="component" value="Unassembled WGS sequence"/>
</dbReference>
<dbReference type="FunFam" id="3.40.50.300:FF:000042">
    <property type="entry name" value="Maltose/maltodextrin ABC transporter, ATP-binding protein"/>
    <property type="match status" value="1"/>
</dbReference>
<dbReference type="InterPro" id="IPR008995">
    <property type="entry name" value="Mo/tungstate-bd_C_term_dom"/>
</dbReference>
<dbReference type="InterPro" id="IPR017871">
    <property type="entry name" value="ABC_transporter-like_CS"/>
</dbReference>
<dbReference type="Gene3D" id="3.40.50.300">
    <property type="entry name" value="P-loop containing nucleotide triphosphate hydrolases"/>
    <property type="match status" value="1"/>
</dbReference>
<evidence type="ECO:0000259" key="8">
    <source>
        <dbReference type="PROSITE" id="PS50893"/>
    </source>
</evidence>
<dbReference type="EC" id="7.6.2.11" evidence="7"/>
<organism evidence="9 13">
    <name type="scientific">Pseudomonas fluorescens</name>
    <dbReference type="NCBI Taxonomy" id="294"/>
    <lineage>
        <taxon>Bacteria</taxon>
        <taxon>Pseudomonadati</taxon>
        <taxon>Pseudomonadota</taxon>
        <taxon>Gammaproteobacteria</taxon>
        <taxon>Pseudomonadales</taxon>
        <taxon>Pseudomonadaceae</taxon>
        <taxon>Pseudomonas</taxon>
    </lineage>
</organism>
<evidence type="ECO:0000313" key="9">
    <source>
        <dbReference type="EMBL" id="KJZ48217.1"/>
    </source>
</evidence>
<evidence type="ECO:0000256" key="5">
    <source>
        <dbReference type="ARBA" id="ARBA00022967"/>
    </source>
</evidence>
<dbReference type="SUPFAM" id="SSF52540">
    <property type="entry name" value="P-loop containing nucleoside triphosphate hydrolases"/>
    <property type="match status" value="1"/>
</dbReference>
<evidence type="ECO:0000313" key="14">
    <source>
        <dbReference type="Proteomes" id="UP000325565"/>
    </source>
</evidence>
<keyword evidence="1 7" id="KW-0813">Transport</keyword>
<dbReference type="InterPro" id="IPR017879">
    <property type="entry name" value="PotA_ATP-bd"/>
</dbReference>
<keyword evidence="2 7" id="KW-1003">Cell membrane</keyword>
<evidence type="ECO:0000313" key="10">
    <source>
        <dbReference type="EMBL" id="VVM75079.1"/>
    </source>
</evidence>
<dbReference type="OrthoDB" id="9802264at2"/>
<evidence type="ECO:0000313" key="13">
    <source>
        <dbReference type="Proteomes" id="UP000033588"/>
    </source>
</evidence>
<dbReference type="Proteomes" id="UP000325565">
    <property type="component" value="Unassembled WGS sequence"/>
</dbReference>
<dbReference type="PANTHER" id="PTHR42781">
    <property type="entry name" value="SPERMIDINE/PUTRESCINE IMPORT ATP-BINDING PROTEIN POTA"/>
    <property type="match status" value="1"/>
</dbReference>
<dbReference type="GO" id="GO:0043190">
    <property type="term" value="C:ATP-binding cassette (ABC) transporter complex"/>
    <property type="evidence" value="ECO:0007669"/>
    <property type="project" value="InterPro"/>
</dbReference>
<keyword evidence="10" id="KW-0378">Hydrolase</keyword>
<comment type="subunit">
    <text evidence="7">The complex is composed of two ATP-binding proteins (PotA), two transmembrane proteins (PotB and PotC) and a solute-binding protein (PotD).</text>
</comment>
<dbReference type="EMBL" id="LACC01000011">
    <property type="protein sequence ID" value="KJZ48217.1"/>
    <property type="molecule type" value="Genomic_DNA"/>
</dbReference>
<name>A0A0F4TXQ5_PSEFL</name>
<dbReference type="PANTHER" id="PTHR42781:SF6">
    <property type="entry name" value="SPERMIDINE_PUTRESCINE IMPORT ATP-BINDING PROTEIN POTA"/>
    <property type="match status" value="1"/>
</dbReference>
<comment type="similarity">
    <text evidence="7">Belongs to the ABC transporter superfamily. Spermidine/putrescine importer (TC 3.A.1.11.1) family.</text>
</comment>
<dbReference type="NCBIfam" id="TIGR01187">
    <property type="entry name" value="potA"/>
    <property type="match status" value="1"/>
</dbReference>
<reference evidence="14 15" key="2">
    <citation type="submission" date="2019-09" db="EMBL/GenBank/DDBJ databases">
        <authorList>
            <person name="Chandra G."/>
            <person name="Truman W A."/>
        </authorList>
    </citation>
    <scope>NUCLEOTIDE SEQUENCE [LARGE SCALE GENOMIC DNA]</scope>
    <source>
        <strain evidence="10">PS673</strain>
        <strain evidence="12">PS922</strain>
        <strain evidence="11">PS938</strain>
    </source>
</reference>
<evidence type="ECO:0000256" key="1">
    <source>
        <dbReference type="ARBA" id="ARBA00022448"/>
    </source>
</evidence>
<dbReference type="InterPro" id="IPR003593">
    <property type="entry name" value="AAA+_ATPase"/>
</dbReference>
<dbReference type="Pfam" id="PF00005">
    <property type="entry name" value="ABC_tran"/>
    <property type="match status" value="1"/>
</dbReference>
<dbReference type="PATRIC" id="fig|294.132.peg.654"/>
<dbReference type="GO" id="GO:0016887">
    <property type="term" value="F:ATP hydrolysis activity"/>
    <property type="evidence" value="ECO:0007669"/>
    <property type="project" value="InterPro"/>
</dbReference>
<dbReference type="GO" id="GO:0015594">
    <property type="term" value="F:ABC-type putrescine transporter activity"/>
    <property type="evidence" value="ECO:0007669"/>
    <property type="project" value="InterPro"/>
</dbReference>
<dbReference type="GO" id="GO:0005524">
    <property type="term" value="F:ATP binding"/>
    <property type="evidence" value="ECO:0007669"/>
    <property type="project" value="UniProtKB-KW"/>
</dbReference>
<dbReference type="InterPro" id="IPR027417">
    <property type="entry name" value="P-loop_NTPase"/>
</dbReference>
<dbReference type="AlphaFoldDB" id="A0A0F4TXQ5"/>
<keyword evidence="5 7" id="KW-1278">Translocase</keyword>
<dbReference type="SUPFAM" id="SSF50331">
    <property type="entry name" value="MOP-like"/>
    <property type="match status" value="1"/>
</dbReference>
<dbReference type="Proteomes" id="UP000344274">
    <property type="component" value="Unassembled WGS sequence"/>
</dbReference>
<dbReference type="Gene3D" id="2.40.50.100">
    <property type="match status" value="1"/>
</dbReference>
<dbReference type="Pfam" id="PF08402">
    <property type="entry name" value="TOBE_2"/>
    <property type="match status" value="1"/>
</dbReference>
<dbReference type="EMBL" id="CABVHB010000011">
    <property type="protein sequence ID" value="VVM75079.1"/>
    <property type="molecule type" value="Genomic_DNA"/>
</dbReference>
<proteinExistence type="inferred from homology"/>
<dbReference type="RefSeq" id="WP_046039490.1">
    <property type="nucleotide sequence ID" value="NZ_CABVHB010000011.1"/>
</dbReference>
<protein>
    <recommendedName>
        <fullName evidence="7">Spermidine/putrescine import ATP-binding protein PotA</fullName>
        <ecNumber evidence="7">7.6.2.11</ecNumber>
    </recommendedName>
</protein>
<dbReference type="PROSITE" id="PS00211">
    <property type="entry name" value="ABC_TRANSPORTER_1"/>
    <property type="match status" value="1"/>
</dbReference>
<dbReference type="InterPro" id="IPR050093">
    <property type="entry name" value="ABC_SmlMolc_Importer"/>
</dbReference>
<dbReference type="InterPro" id="IPR013611">
    <property type="entry name" value="Transp-assoc_OB_typ2"/>
</dbReference>
<evidence type="ECO:0000256" key="2">
    <source>
        <dbReference type="ARBA" id="ARBA00022475"/>
    </source>
</evidence>
<dbReference type="CDD" id="cd03300">
    <property type="entry name" value="ABC_PotA_N"/>
    <property type="match status" value="1"/>
</dbReference>
<comment type="function">
    <text evidence="7">Part of the ABC transporter complex PotABCD involved in spermidine/putrescine import. Responsible for energy coupling to the transport system.</text>
</comment>
<evidence type="ECO:0000256" key="3">
    <source>
        <dbReference type="ARBA" id="ARBA00022741"/>
    </source>
</evidence>
<dbReference type="EMBL" id="CABVJE010000003">
    <property type="protein sequence ID" value="VVP81760.1"/>
    <property type="molecule type" value="Genomic_DNA"/>
</dbReference>
<evidence type="ECO:0000256" key="4">
    <source>
        <dbReference type="ARBA" id="ARBA00022840"/>
    </source>
</evidence>
<accession>A0A0F4TXQ5</accession>
<evidence type="ECO:0000256" key="7">
    <source>
        <dbReference type="RuleBase" id="RU364083"/>
    </source>
</evidence>
<dbReference type="InterPro" id="IPR003439">
    <property type="entry name" value="ABC_transporter-like_ATP-bd"/>
</dbReference>
<gene>
    <name evidence="11" type="primary">potA_1</name>
    <name evidence="7" type="synonym">potA</name>
    <name evidence="10" type="synonym">potA_2</name>
    <name evidence="12" type="synonym">potA_3</name>
    <name evidence="10" type="ORF">PS673_01983</name>
    <name evidence="12" type="ORF">PS922_02371</name>
    <name evidence="11" type="ORF">PS938_00733</name>
    <name evidence="9" type="ORF">VC35_09600</name>
</gene>
<keyword evidence="3 7" id="KW-0547">Nucleotide-binding</keyword>
<evidence type="ECO:0000256" key="6">
    <source>
        <dbReference type="ARBA" id="ARBA00023136"/>
    </source>
</evidence>